<protein>
    <submittedName>
        <fullName evidence="2">Uncharacterized protein</fullName>
    </submittedName>
</protein>
<name>A0A1M6AI26_9FLAO</name>
<dbReference type="Proteomes" id="UP000184488">
    <property type="component" value="Unassembled WGS sequence"/>
</dbReference>
<dbReference type="AlphaFoldDB" id="A0A1M6AI26"/>
<organism evidence="2 3">
    <name type="scientific">Flavobacterium terrae</name>
    <dbReference type="NCBI Taxonomy" id="415425"/>
    <lineage>
        <taxon>Bacteria</taxon>
        <taxon>Pseudomonadati</taxon>
        <taxon>Bacteroidota</taxon>
        <taxon>Flavobacteriia</taxon>
        <taxon>Flavobacteriales</taxon>
        <taxon>Flavobacteriaceae</taxon>
        <taxon>Flavobacterium</taxon>
    </lineage>
</organism>
<dbReference type="RefSeq" id="WP_143161837.1">
    <property type="nucleotide sequence ID" value="NZ_FQZI01000001.1"/>
</dbReference>
<keyword evidence="1" id="KW-0472">Membrane</keyword>
<keyword evidence="3" id="KW-1185">Reference proteome</keyword>
<keyword evidence="1" id="KW-0812">Transmembrane</keyword>
<dbReference type="OrthoDB" id="1366451at2"/>
<keyword evidence="1" id="KW-1133">Transmembrane helix</keyword>
<feature type="transmembrane region" description="Helical" evidence="1">
    <location>
        <begin position="41"/>
        <end position="56"/>
    </location>
</feature>
<sequence>MKTINTSKISSVNSIMLFLASFGISYSLVSEFAFERPNRELLVIIICLLAGSFASKKREKAENNK</sequence>
<feature type="transmembrane region" description="Helical" evidence="1">
    <location>
        <begin position="12"/>
        <end position="29"/>
    </location>
</feature>
<dbReference type="STRING" id="415425.SAMN05444363_0227"/>
<evidence type="ECO:0000313" key="2">
    <source>
        <dbReference type="EMBL" id="SHI36136.1"/>
    </source>
</evidence>
<evidence type="ECO:0000313" key="3">
    <source>
        <dbReference type="Proteomes" id="UP000184488"/>
    </source>
</evidence>
<dbReference type="EMBL" id="FQZI01000001">
    <property type="protein sequence ID" value="SHI36136.1"/>
    <property type="molecule type" value="Genomic_DNA"/>
</dbReference>
<gene>
    <name evidence="2" type="ORF">SAMN05444363_0227</name>
</gene>
<proteinExistence type="predicted"/>
<evidence type="ECO:0000256" key="1">
    <source>
        <dbReference type="SAM" id="Phobius"/>
    </source>
</evidence>
<reference evidence="3" key="1">
    <citation type="submission" date="2016-11" db="EMBL/GenBank/DDBJ databases">
        <authorList>
            <person name="Varghese N."/>
            <person name="Submissions S."/>
        </authorList>
    </citation>
    <scope>NUCLEOTIDE SEQUENCE [LARGE SCALE GENOMIC DNA]</scope>
    <source>
        <strain evidence="3">DSM 18829</strain>
    </source>
</reference>
<accession>A0A1M6AI26</accession>